<protein>
    <submittedName>
        <fullName evidence="1">Uncharacterized protein</fullName>
    </submittedName>
</protein>
<proteinExistence type="predicted"/>
<name>A0A0C2DFJ6_9BILA</name>
<organism evidence="1 2">
    <name type="scientific">Ancylostoma duodenale</name>
    <dbReference type="NCBI Taxonomy" id="51022"/>
    <lineage>
        <taxon>Eukaryota</taxon>
        <taxon>Metazoa</taxon>
        <taxon>Ecdysozoa</taxon>
        <taxon>Nematoda</taxon>
        <taxon>Chromadorea</taxon>
        <taxon>Rhabditida</taxon>
        <taxon>Rhabditina</taxon>
        <taxon>Rhabditomorpha</taxon>
        <taxon>Strongyloidea</taxon>
        <taxon>Ancylostomatidae</taxon>
        <taxon>Ancylostomatinae</taxon>
        <taxon>Ancylostoma</taxon>
    </lineage>
</organism>
<evidence type="ECO:0000313" key="1">
    <source>
        <dbReference type="EMBL" id="KIH68763.1"/>
    </source>
</evidence>
<gene>
    <name evidence="1" type="ORF">ANCDUO_00894</name>
</gene>
<reference evidence="1 2" key="1">
    <citation type="submission" date="2013-12" db="EMBL/GenBank/DDBJ databases">
        <title>Draft genome of the parsitic nematode Ancylostoma duodenale.</title>
        <authorList>
            <person name="Mitreva M."/>
        </authorList>
    </citation>
    <scope>NUCLEOTIDE SEQUENCE [LARGE SCALE GENOMIC DNA]</scope>
    <source>
        <strain evidence="1 2">Zhejiang</strain>
    </source>
</reference>
<dbReference type="EMBL" id="KN726297">
    <property type="protein sequence ID" value="KIH68763.1"/>
    <property type="molecule type" value="Genomic_DNA"/>
</dbReference>
<evidence type="ECO:0000313" key="2">
    <source>
        <dbReference type="Proteomes" id="UP000054047"/>
    </source>
</evidence>
<dbReference type="Proteomes" id="UP000054047">
    <property type="component" value="Unassembled WGS sequence"/>
</dbReference>
<dbReference type="AlphaFoldDB" id="A0A0C2DFJ6"/>
<keyword evidence="2" id="KW-1185">Reference proteome</keyword>
<sequence length="175" mass="19511">MGPPVTRSRTAFNDSRAAAITTSIVTLSSATERLVTTLQELNDDATVHGKDAKTLRDSTLLAITEVWKDAATTSLARKISEDNSNLLHNLNDSFSVEFSLWLRRFEDIMRMSCATSASQQKGNFLTSYLDGAAREKVEALNEQECADYSAIVAHLRKFFEEPQHCYMARQSLSAR</sequence>
<accession>A0A0C2DFJ6</accession>